<feature type="binding site" evidence="7">
    <location>
        <position position="123"/>
    </location>
    <ligand>
        <name>substrate</name>
    </ligand>
</feature>
<dbReference type="Proteomes" id="UP000318288">
    <property type="component" value="Unassembled WGS sequence"/>
</dbReference>
<comment type="function">
    <text evidence="2 7">Catalyzes the formation of N(7)-methylguanine at position 46 (m7G46) in tRNA.</text>
</comment>
<dbReference type="GO" id="GO:0008176">
    <property type="term" value="F:tRNA (guanine(46)-N7)-methyltransferase activity"/>
    <property type="evidence" value="ECO:0007669"/>
    <property type="project" value="UniProtKB-UniRule"/>
</dbReference>
<dbReference type="EMBL" id="SJPW01000004">
    <property type="protein sequence ID" value="TWU54423.1"/>
    <property type="molecule type" value="Genomic_DNA"/>
</dbReference>
<keyword evidence="6 7" id="KW-0819">tRNA processing</keyword>
<comment type="pathway">
    <text evidence="7">tRNA modification; N(7)-methylguanine-tRNA biosynthesis.</text>
</comment>
<dbReference type="OrthoDB" id="9802090at2"/>
<dbReference type="HAMAP" id="MF_01057">
    <property type="entry name" value="tRNA_methyltr_TrmB"/>
    <property type="match status" value="1"/>
</dbReference>
<feature type="binding site" evidence="7">
    <location>
        <position position="96"/>
    </location>
    <ligand>
        <name>S-adenosyl-L-methionine</name>
        <dbReference type="ChEBI" id="CHEBI:59789"/>
    </ligand>
</feature>
<keyword evidence="9" id="KW-1185">Reference proteome</keyword>
<gene>
    <name evidence="7 8" type="primary">trmB</name>
    <name evidence="8" type="ORF">Poly51_31420</name>
</gene>
<comment type="caution">
    <text evidence="8">The sequence shown here is derived from an EMBL/GenBank/DDBJ whole genome shotgun (WGS) entry which is preliminary data.</text>
</comment>
<evidence type="ECO:0000256" key="1">
    <source>
        <dbReference type="ARBA" id="ARBA00000142"/>
    </source>
</evidence>
<dbReference type="SUPFAM" id="SSF53335">
    <property type="entry name" value="S-adenosyl-L-methionine-dependent methyltransferases"/>
    <property type="match status" value="1"/>
</dbReference>
<evidence type="ECO:0000313" key="9">
    <source>
        <dbReference type="Proteomes" id="UP000318288"/>
    </source>
</evidence>
<evidence type="ECO:0000256" key="5">
    <source>
        <dbReference type="ARBA" id="ARBA00022691"/>
    </source>
</evidence>
<comment type="catalytic activity">
    <reaction evidence="1 7">
        <text>guanosine(46) in tRNA + S-adenosyl-L-methionine = N(7)-methylguanosine(46) in tRNA + S-adenosyl-L-homocysteine</text>
        <dbReference type="Rhea" id="RHEA:42708"/>
        <dbReference type="Rhea" id="RHEA-COMP:10188"/>
        <dbReference type="Rhea" id="RHEA-COMP:10189"/>
        <dbReference type="ChEBI" id="CHEBI:57856"/>
        <dbReference type="ChEBI" id="CHEBI:59789"/>
        <dbReference type="ChEBI" id="CHEBI:74269"/>
        <dbReference type="ChEBI" id="CHEBI:74480"/>
        <dbReference type="EC" id="2.1.1.33"/>
    </reaction>
</comment>
<sequence>MPRQQIRSPKPNVDLTAVFREIEQLPESLSSQTMFGNDLPLEIEVGSGKGLFMATESAAHPKHNFLGVEIIGKYASHAAGRLRKAGVTNAIMISGNAEPLFEKKIAAESLEAVHVYFPDPWWKKKHRKRRVVNTTSVQNFSKALRVGGRFHFWTDVLDYFEQTIELIAEIAPEFGVPIPEEEVEATHDLDYRTHFERRSIQQHIPVYRVRYEKRSAQPTVPKATT</sequence>
<evidence type="ECO:0000313" key="8">
    <source>
        <dbReference type="EMBL" id="TWU54423.1"/>
    </source>
</evidence>
<dbReference type="AlphaFoldDB" id="A0A5C6EXS1"/>
<evidence type="ECO:0000256" key="3">
    <source>
        <dbReference type="ARBA" id="ARBA00022603"/>
    </source>
</evidence>
<dbReference type="EC" id="2.1.1.33" evidence="7"/>
<reference evidence="8 9" key="1">
    <citation type="submission" date="2019-02" db="EMBL/GenBank/DDBJ databases">
        <title>Deep-cultivation of Planctomycetes and their phenomic and genomic characterization uncovers novel biology.</title>
        <authorList>
            <person name="Wiegand S."/>
            <person name="Jogler M."/>
            <person name="Boedeker C."/>
            <person name="Pinto D."/>
            <person name="Vollmers J."/>
            <person name="Rivas-Marin E."/>
            <person name="Kohn T."/>
            <person name="Peeters S.H."/>
            <person name="Heuer A."/>
            <person name="Rast P."/>
            <person name="Oberbeckmann S."/>
            <person name="Bunk B."/>
            <person name="Jeske O."/>
            <person name="Meyerdierks A."/>
            <person name="Storesund J.E."/>
            <person name="Kallscheuer N."/>
            <person name="Luecker S."/>
            <person name="Lage O.M."/>
            <person name="Pohl T."/>
            <person name="Merkel B.J."/>
            <person name="Hornburger P."/>
            <person name="Mueller R.-W."/>
            <person name="Bruemmer F."/>
            <person name="Labrenz M."/>
            <person name="Spormann A.M."/>
            <person name="Op Den Camp H."/>
            <person name="Overmann J."/>
            <person name="Amann R."/>
            <person name="Jetten M.S.M."/>
            <person name="Mascher T."/>
            <person name="Medema M.H."/>
            <person name="Devos D.P."/>
            <person name="Kaster A.-K."/>
            <person name="Ovreas L."/>
            <person name="Rohde M."/>
            <person name="Galperin M.Y."/>
            <person name="Jogler C."/>
        </authorList>
    </citation>
    <scope>NUCLEOTIDE SEQUENCE [LARGE SCALE GENOMIC DNA]</scope>
    <source>
        <strain evidence="8 9">Poly51</strain>
    </source>
</reference>
<comment type="caution">
    <text evidence="7">Lacks conserved residue(s) required for the propagation of feature annotation.</text>
</comment>
<evidence type="ECO:0000256" key="6">
    <source>
        <dbReference type="ARBA" id="ARBA00022694"/>
    </source>
</evidence>
<evidence type="ECO:0000256" key="2">
    <source>
        <dbReference type="ARBA" id="ARBA00003015"/>
    </source>
</evidence>
<dbReference type="PANTHER" id="PTHR23417">
    <property type="entry name" value="3-DEOXY-D-MANNO-OCTULOSONIC-ACID TRANSFERASE/TRNA GUANINE-N 7 - -METHYLTRANSFERASE"/>
    <property type="match status" value="1"/>
</dbReference>
<name>A0A5C6EXS1_9BACT</name>
<dbReference type="InterPro" id="IPR029063">
    <property type="entry name" value="SAM-dependent_MTases_sf"/>
</dbReference>
<feature type="binding site" evidence="7">
    <location>
        <position position="69"/>
    </location>
    <ligand>
        <name>S-adenosyl-L-methionine</name>
        <dbReference type="ChEBI" id="CHEBI:59789"/>
    </ligand>
</feature>
<feature type="binding site" evidence="7">
    <location>
        <position position="44"/>
    </location>
    <ligand>
        <name>S-adenosyl-L-methionine</name>
        <dbReference type="ChEBI" id="CHEBI:59789"/>
    </ligand>
</feature>
<evidence type="ECO:0000256" key="4">
    <source>
        <dbReference type="ARBA" id="ARBA00022679"/>
    </source>
</evidence>
<accession>A0A5C6EXS1</accession>
<dbReference type="InterPro" id="IPR055361">
    <property type="entry name" value="tRNA_methyltr_TrmB_bact"/>
</dbReference>
<dbReference type="InterPro" id="IPR003358">
    <property type="entry name" value="tRNA_(Gua-N-7)_MeTrfase_Trmb"/>
</dbReference>
<evidence type="ECO:0000256" key="7">
    <source>
        <dbReference type="HAMAP-Rule" id="MF_01057"/>
    </source>
</evidence>
<feature type="binding site" evidence="7">
    <location>
        <position position="155"/>
    </location>
    <ligand>
        <name>substrate</name>
    </ligand>
</feature>
<feature type="binding site" evidence="7">
    <location>
        <position position="119"/>
    </location>
    <ligand>
        <name>S-adenosyl-L-methionine</name>
        <dbReference type="ChEBI" id="CHEBI:59789"/>
    </ligand>
</feature>
<dbReference type="Pfam" id="PF02390">
    <property type="entry name" value="Methyltransf_4"/>
    <property type="match status" value="1"/>
</dbReference>
<dbReference type="PANTHER" id="PTHR23417:SF14">
    <property type="entry name" value="PENTACOTRIPEPTIDE-REPEAT REGION OF PRORP DOMAIN-CONTAINING PROTEIN"/>
    <property type="match status" value="1"/>
</dbReference>
<protein>
    <recommendedName>
        <fullName evidence="7">tRNA (guanine-N(7)-)-methyltransferase</fullName>
        <ecNumber evidence="7">2.1.1.33</ecNumber>
    </recommendedName>
    <alternativeName>
        <fullName evidence="7">tRNA (guanine(46)-N(7))-methyltransferase</fullName>
    </alternativeName>
    <alternativeName>
        <fullName evidence="7">tRNA(m7G46)-methyltransferase</fullName>
    </alternativeName>
</protein>
<organism evidence="8 9">
    <name type="scientific">Rubripirellula tenax</name>
    <dbReference type="NCBI Taxonomy" id="2528015"/>
    <lineage>
        <taxon>Bacteria</taxon>
        <taxon>Pseudomonadati</taxon>
        <taxon>Planctomycetota</taxon>
        <taxon>Planctomycetia</taxon>
        <taxon>Pirellulales</taxon>
        <taxon>Pirellulaceae</taxon>
        <taxon>Rubripirellula</taxon>
    </lineage>
</organism>
<dbReference type="GO" id="GO:0043527">
    <property type="term" value="C:tRNA methyltransferase complex"/>
    <property type="evidence" value="ECO:0007669"/>
    <property type="project" value="TreeGrafter"/>
</dbReference>
<dbReference type="RefSeq" id="WP_146458651.1">
    <property type="nucleotide sequence ID" value="NZ_SJPW01000004.1"/>
</dbReference>
<dbReference type="UniPathway" id="UPA00989"/>
<proteinExistence type="inferred from homology"/>
<keyword evidence="4 7" id="KW-0808">Transferase</keyword>
<dbReference type="PROSITE" id="PS51625">
    <property type="entry name" value="SAM_MT_TRMB"/>
    <property type="match status" value="1"/>
</dbReference>
<dbReference type="NCBIfam" id="TIGR00091">
    <property type="entry name" value="tRNA (guanosine(46)-N7)-methyltransferase TrmB"/>
    <property type="match status" value="1"/>
</dbReference>
<keyword evidence="3 7" id="KW-0489">Methyltransferase</keyword>
<comment type="similarity">
    <text evidence="7">Belongs to the class I-like SAM-binding methyltransferase superfamily. TrmB family.</text>
</comment>
<keyword evidence="5 7" id="KW-0949">S-adenosyl-L-methionine</keyword>
<feature type="binding site" evidence="7">
    <location>
        <begin position="193"/>
        <end position="196"/>
    </location>
    <ligand>
        <name>substrate</name>
    </ligand>
</feature>
<dbReference type="Gene3D" id="3.40.50.150">
    <property type="entry name" value="Vaccinia Virus protein VP39"/>
    <property type="match status" value="1"/>
</dbReference>